<comment type="caution">
    <text evidence="1">The sequence shown here is derived from an EMBL/GenBank/DDBJ whole genome shotgun (WGS) entry which is preliminary data.</text>
</comment>
<protein>
    <submittedName>
        <fullName evidence="1">Uncharacterized protein DUF3107</fullName>
    </submittedName>
</protein>
<organism evidence="1 2">
    <name type="scientific">Leucobacter komagatae</name>
    <dbReference type="NCBI Taxonomy" id="55969"/>
    <lineage>
        <taxon>Bacteria</taxon>
        <taxon>Bacillati</taxon>
        <taxon>Actinomycetota</taxon>
        <taxon>Actinomycetes</taxon>
        <taxon>Micrococcales</taxon>
        <taxon>Microbacteriaceae</taxon>
        <taxon>Leucobacter</taxon>
    </lineage>
</organism>
<evidence type="ECO:0000313" key="1">
    <source>
        <dbReference type="EMBL" id="TQL43034.1"/>
    </source>
</evidence>
<reference evidence="1 2" key="1">
    <citation type="submission" date="2019-06" db="EMBL/GenBank/DDBJ databases">
        <title>Sequencing the genomes of 1000 actinobacteria strains.</title>
        <authorList>
            <person name="Klenk H.-P."/>
        </authorList>
    </citation>
    <scope>NUCLEOTIDE SEQUENCE [LARGE SCALE GENOMIC DNA]</scope>
    <source>
        <strain evidence="1 2">DSM 8803</strain>
    </source>
</reference>
<accession>A0A542Y4N7</accession>
<dbReference type="InterPro" id="IPR021456">
    <property type="entry name" value="DUF3107"/>
</dbReference>
<dbReference type="OrthoDB" id="3268468at2"/>
<name>A0A542Y4N7_9MICO</name>
<dbReference type="EMBL" id="VFON01000001">
    <property type="protein sequence ID" value="TQL43034.1"/>
    <property type="molecule type" value="Genomic_DNA"/>
</dbReference>
<proteinExistence type="predicted"/>
<dbReference type="Pfam" id="PF11305">
    <property type="entry name" value="DUF3107"/>
    <property type="match status" value="1"/>
</dbReference>
<dbReference type="RefSeq" id="WP_141886406.1">
    <property type="nucleotide sequence ID" value="NZ_BAAAUY010000014.1"/>
</dbReference>
<gene>
    <name evidence="1" type="ORF">FB468_1049</name>
</gene>
<dbReference type="AlphaFoldDB" id="A0A542Y4N7"/>
<evidence type="ECO:0000313" key="2">
    <source>
        <dbReference type="Proteomes" id="UP000319094"/>
    </source>
</evidence>
<dbReference type="Proteomes" id="UP000319094">
    <property type="component" value="Unassembled WGS sequence"/>
</dbReference>
<keyword evidence="2" id="KW-1185">Reference proteome</keyword>
<sequence length="71" mass="7710">MEVRIGINQSARELSFETDATAEELSTLIQAEATGLVSLADNKGRTFLVNRESISYVELGSDTSRKVGFVS</sequence>